<evidence type="ECO:0000313" key="2">
    <source>
        <dbReference type="Proteomes" id="UP000594638"/>
    </source>
</evidence>
<dbReference type="Gramene" id="OE9A067097T1">
    <property type="protein sequence ID" value="OE9A067097C1"/>
    <property type="gene ID" value="OE9A067097"/>
</dbReference>
<sequence>MLIVNFIWDEWSRKVTILGTVGLRGPIVQRYSQLKQPFLYPHRGATTISKMKRTLLFVHLSFSVISEGE</sequence>
<accession>A0A8S0PQZ6</accession>
<comment type="caution">
    <text evidence="1">The sequence shown here is derived from an EMBL/GenBank/DDBJ whole genome shotgun (WGS) entry which is preliminary data.</text>
</comment>
<evidence type="ECO:0000313" key="1">
    <source>
        <dbReference type="EMBL" id="CAA2956340.1"/>
    </source>
</evidence>
<dbReference type="Proteomes" id="UP000594638">
    <property type="component" value="Unassembled WGS sequence"/>
</dbReference>
<dbReference type="EMBL" id="CACTIH010000184">
    <property type="protein sequence ID" value="CAA2956340.1"/>
    <property type="molecule type" value="Genomic_DNA"/>
</dbReference>
<gene>
    <name evidence="1" type="ORF">OLEA9_A067097</name>
</gene>
<protein>
    <submittedName>
        <fullName evidence="1">Uncharacterized protein</fullName>
    </submittedName>
</protein>
<dbReference type="AlphaFoldDB" id="A0A8S0PQZ6"/>
<name>A0A8S0PQZ6_OLEEU</name>
<keyword evidence="2" id="KW-1185">Reference proteome</keyword>
<organism evidence="1 2">
    <name type="scientific">Olea europaea subsp. europaea</name>
    <dbReference type="NCBI Taxonomy" id="158383"/>
    <lineage>
        <taxon>Eukaryota</taxon>
        <taxon>Viridiplantae</taxon>
        <taxon>Streptophyta</taxon>
        <taxon>Embryophyta</taxon>
        <taxon>Tracheophyta</taxon>
        <taxon>Spermatophyta</taxon>
        <taxon>Magnoliopsida</taxon>
        <taxon>eudicotyledons</taxon>
        <taxon>Gunneridae</taxon>
        <taxon>Pentapetalae</taxon>
        <taxon>asterids</taxon>
        <taxon>lamiids</taxon>
        <taxon>Lamiales</taxon>
        <taxon>Oleaceae</taxon>
        <taxon>Oleeae</taxon>
        <taxon>Olea</taxon>
    </lineage>
</organism>
<proteinExistence type="predicted"/>
<reference evidence="1 2" key="1">
    <citation type="submission" date="2019-12" db="EMBL/GenBank/DDBJ databases">
        <authorList>
            <person name="Alioto T."/>
            <person name="Alioto T."/>
            <person name="Gomez Garrido J."/>
        </authorList>
    </citation>
    <scope>NUCLEOTIDE SEQUENCE [LARGE SCALE GENOMIC DNA]</scope>
</reference>